<dbReference type="Proteomes" id="UP000777438">
    <property type="component" value="Unassembled WGS sequence"/>
</dbReference>
<evidence type="ECO:0000256" key="1">
    <source>
        <dbReference type="SAM" id="MobiDB-lite"/>
    </source>
</evidence>
<organism evidence="2 3">
    <name type="scientific">Thelonectria olida</name>
    <dbReference type="NCBI Taxonomy" id="1576542"/>
    <lineage>
        <taxon>Eukaryota</taxon>
        <taxon>Fungi</taxon>
        <taxon>Dikarya</taxon>
        <taxon>Ascomycota</taxon>
        <taxon>Pezizomycotina</taxon>
        <taxon>Sordariomycetes</taxon>
        <taxon>Hypocreomycetidae</taxon>
        <taxon>Hypocreales</taxon>
        <taxon>Nectriaceae</taxon>
        <taxon>Thelonectria</taxon>
    </lineage>
</organism>
<evidence type="ECO:0000313" key="3">
    <source>
        <dbReference type="Proteomes" id="UP000777438"/>
    </source>
</evidence>
<comment type="caution">
    <text evidence="2">The sequence shown here is derived from an EMBL/GenBank/DDBJ whole genome shotgun (WGS) entry which is preliminary data.</text>
</comment>
<dbReference type="AlphaFoldDB" id="A0A9P8W1G7"/>
<evidence type="ECO:0000313" key="2">
    <source>
        <dbReference type="EMBL" id="KAH6886444.1"/>
    </source>
</evidence>
<proteinExistence type="predicted"/>
<protein>
    <submittedName>
        <fullName evidence="2">Uncharacterized protein</fullName>
    </submittedName>
</protein>
<accession>A0A9P8W1G7</accession>
<feature type="region of interest" description="Disordered" evidence="1">
    <location>
        <begin position="48"/>
        <end position="74"/>
    </location>
</feature>
<sequence length="74" mass="8313">MDALIRSIGELTHSPFACILLLYCHLMNGASVYQTVEIYLDICTLSSPGRGNQDVLRQGFEKKRKQEPPCSEPE</sequence>
<gene>
    <name evidence="2" type="ORF">B0T10DRAFT_491199</name>
</gene>
<keyword evidence="3" id="KW-1185">Reference proteome</keyword>
<dbReference type="EMBL" id="JAGPYM010000016">
    <property type="protein sequence ID" value="KAH6886444.1"/>
    <property type="molecule type" value="Genomic_DNA"/>
</dbReference>
<reference evidence="2 3" key="1">
    <citation type="journal article" date="2021" name="Nat. Commun.">
        <title>Genetic determinants of endophytism in the Arabidopsis root mycobiome.</title>
        <authorList>
            <person name="Mesny F."/>
            <person name="Miyauchi S."/>
            <person name="Thiergart T."/>
            <person name="Pickel B."/>
            <person name="Atanasova L."/>
            <person name="Karlsson M."/>
            <person name="Huettel B."/>
            <person name="Barry K.W."/>
            <person name="Haridas S."/>
            <person name="Chen C."/>
            <person name="Bauer D."/>
            <person name="Andreopoulos W."/>
            <person name="Pangilinan J."/>
            <person name="LaButti K."/>
            <person name="Riley R."/>
            <person name="Lipzen A."/>
            <person name="Clum A."/>
            <person name="Drula E."/>
            <person name="Henrissat B."/>
            <person name="Kohler A."/>
            <person name="Grigoriev I.V."/>
            <person name="Martin F.M."/>
            <person name="Hacquard S."/>
        </authorList>
    </citation>
    <scope>NUCLEOTIDE SEQUENCE [LARGE SCALE GENOMIC DNA]</scope>
    <source>
        <strain evidence="2 3">MPI-CAGE-CH-0241</strain>
    </source>
</reference>
<name>A0A9P8W1G7_9HYPO</name>